<proteinExistence type="predicted"/>
<name>A0A4D8PP37_9PROT</name>
<organism evidence="1 2">
    <name type="scientific">Azospirillum argentinense</name>
    <dbReference type="NCBI Taxonomy" id="2970906"/>
    <lineage>
        <taxon>Bacteria</taxon>
        <taxon>Pseudomonadati</taxon>
        <taxon>Pseudomonadota</taxon>
        <taxon>Alphaproteobacteria</taxon>
        <taxon>Rhodospirillales</taxon>
        <taxon>Azospirillaceae</taxon>
        <taxon>Azospirillum</taxon>
    </lineage>
</organism>
<evidence type="ECO:0000313" key="2">
    <source>
        <dbReference type="Proteomes" id="UP000298595"/>
    </source>
</evidence>
<dbReference type="AlphaFoldDB" id="A0A4D8PP37"/>
<evidence type="ECO:0000313" key="1">
    <source>
        <dbReference type="EMBL" id="QCN98920.1"/>
    </source>
</evidence>
<geneLocation type="plasmid" evidence="1 2">
    <name>p3</name>
</geneLocation>
<reference evidence="1 2" key="1">
    <citation type="submission" date="2018-09" db="EMBL/GenBank/DDBJ databases">
        <title>Whole genome based analysis of evolution and adaptive divergence in Indian and Brazilian strains of Azospirillum brasilense.</title>
        <authorList>
            <person name="Singh C."/>
            <person name="Tripathi A.K."/>
        </authorList>
    </citation>
    <scope>NUCLEOTIDE SEQUENCE [LARGE SCALE GENOMIC DNA]</scope>
    <source>
        <strain evidence="1 2">MTCC4035</strain>
        <plasmid evidence="1 2">p3</plasmid>
    </source>
</reference>
<dbReference type="KEGG" id="aare:D3093_26920"/>
<accession>A0A4D8PP37</accession>
<dbReference type="EMBL" id="CP032324">
    <property type="protein sequence ID" value="QCN98920.1"/>
    <property type="molecule type" value="Genomic_DNA"/>
</dbReference>
<keyword evidence="1" id="KW-0614">Plasmid</keyword>
<protein>
    <submittedName>
        <fullName evidence="1">Uncharacterized protein</fullName>
    </submittedName>
</protein>
<dbReference type="RefSeq" id="WP_137117874.1">
    <property type="nucleotide sequence ID" value="NZ_CP032324.1"/>
</dbReference>
<sequence>MAHEAMLAGDNVALRATLDPTGWDPAADAAMLQVPDGVRACSIGPGLEGAPVRVRGVLDGPELISFAALYDTVADQSDTHELRLYSGADYTGLAWTSGRVPVLAPLFDPADLAFEADNKFSGGVMPKQYLALPRNIYLFPPAIYAQSFEWFIWSAGVRADGTIIGRMEGDFLWLGDGVFFDLQLDSEIAFDTGASSKTEGARTLWYPGRRKRTATLPLAMVEPGLVDQLVTMINEAGGTSPLAWVPDRDDAAAALPYGFLARGTKVARRWSSGSWADSALNLEEFR</sequence>
<gene>
    <name evidence="1" type="ORF">D3093_26920</name>
</gene>
<dbReference type="Proteomes" id="UP000298595">
    <property type="component" value="Plasmid p3"/>
</dbReference>